<feature type="compositionally biased region" description="Basic and acidic residues" evidence="6">
    <location>
        <begin position="228"/>
        <end position="247"/>
    </location>
</feature>
<keyword evidence="2 8" id="KW-0489">Methyltransferase</keyword>
<evidence type="ECO:0000256" key="3">
    <source>
        <dbReference type="ARBA" id="ARBA00022679"/>
    </source>
</evidence>
<dbReference type="Gene3D" id="3.40.50.150">
    <property type="entry name" value="Vaccinia Virus protein VP39"/>
    <property type="match status" value="1"/>
</dbReference>
<dbReference type="InterPro" id="IPR002052">
    <property type="entry name" value="DNA_methylase_N6_adenine_CS"/>
</dbReference>
<comment type="caution">
    <text evidence="8">The sequence shown here is derived from an EMBL/GenBank/DDBJ whole genome shotgun (WGS) entry which is preliminary data.</text>
</comment>
<accession>A0A318KE39</accession>
<dbReference type="GO" id="GO:0009007">
    <property type="term" value="F:site-specific DNA-methyltransferase (adenine-specific) activity"/>
    <property type="evidence" value="ECO:0007669"/>
    <property type="project" value="UniProtKB-EC"/>
</dbReference>
<sequence>MADGTEEASDVVATDRVVEAANVGAADGGESGEAERTASTAEIRVDLHVGDFLAAAAELRAGSFDVVITNPPYVRTQQLGGDTAQLLSKRFGLRGRIDLTHPFVATLPRLLCAGGVLGLLCANRFLTTKAGANIRRLLLAELTPRELYDLGDTKLFEAAVLPAITIATRDRTEGECRYVSAYEVAEHRSISEAELFDALVATRGSLVAHNGRTFAVQVGTLVTGSAPRSEEGPTIQHDRGARPRHGQESQGTAAPVAPKAPLDTSAPADRRAADLGTVRRSTESAGLRRAGEPAAAGHVAEPVTMARTEGPTSAGHVAEPVTMARTEGPTSAGHVAEPVTMARTEGPTSAGHVAEPVTMARTEGPTSAGHVAEPVTMARTEGPTSAGHVAEPVTMARTEGPTSAGHAAEPVTMARTEEPSIAGHAAESGTERGTAETRYERRVAESGTAQDAAESESARRIAESGAVRRTAGSAGSRCAGEPVAAEHAPESANAGDAGEPITMARTGEPSGAGHVAESRTARSTAEPRAEWRAAGSTTGRGLSEPDTAWRMSNAEVDSWLGGIAAATWRTFGEVGRIRVGIKTTADRVFISDRWSEVEPAPEVELLLELITHHDLEPWRVARASDTRVLYPYDVTKSSRTPIELTEFPCAAEYLHAHKDTLAARHYLGPSGREWFEIWVPQRPNLWCAPKVVFPDISDRPRFALDRSGAVVNGDCYWISLPDLAESPATAERLAYLLMGVANSALGLRFYDAVCGNRLYSGRRRWITQYVSRLPLPDPESARAGSIIELAGEFVDGRIPDAAARADLDARVAAAFESD</sequence>
<dbReference type="GO" id="GO:0032259">
    <property type="term" value="P:methylation"/>
    <property type="evidence" value="ECO:0007669"/>
    <property type="project" value="UniProtKB-KW"/>
</dbReference>
<comment type="catalytic activity">
    <reaction evidence="5">
        <text>a 2'-deoxyadenosine in DNA + S-adenosyl-L-methionine = an N(6)-methyl-2'-deoxyadenosine in DNA + S-adenosyl-L-homocysteine + H(+)</text>
        <dbReference type="Rhea" id="RHEA:15197"/>
        <dbReference type="Rhea" id="RHEA-COMP:12418"/>
        <dbReference type="Rhea" id="RHEA-COMP:12419"/>
        <dbReference type="ChEBI" id="CHEBI:15378"/>
        <dbReference type="ChEBI" id="CHEBI:57856"/>
        <dbReference type="ChEBI" id="CHEBI:59789"/>
        <dbReference type="ChEBI" id="CHEBI:90615"/>
        <dbReference type="ChEBI" id="CHEBI:90616"/>
        <dbReference type="EC" id="2.1.1.72"/>
    </reaction>
</comment>
<dbReference type="GO" id="GO:0003676">
    <property type="term" value="F:nucleic acid binding"/>
    <property type="evidence" value="ECO:0007669"/>
    <property type="project" value="InterPro"/>
</dbReference>
<dbReference type="InterPro" id="IPR050953">
    <property type="entry name" value="N4_N6_ade-DNA_methylase"/>
</dbReference>
<reference evidence="8 9" key="1">
    <citation type="submission" date="2018-05" db="EMBL/GenBank/DDBJ databases">
        <title>Genomic Encyclopedia of Type Strains, Phase IV (KMG-IV): sequencing the most valuable type-strain genomes for metagenomic binning, comparative biology and taxonomic classification.</title>
        <authorList>
            <person name="Goeker M."/>
        </authorList>
    </citation>
    <scope>NUCLEOTIDE SEQUENCE [LARGE SCALE GENOMIC DNA]</scope>
    <source>
        <strain evidence="8 9">DSM 44704</strain>
    </source>
</reference>
<feature type="compositionally biased region" description="Basic and acidic residues" evidence="6">
    <location>
        <begin position="516"/>
        <end position="531"/>
    </location>
</feature>
<keyword evidence="4" id="KW-0949">S-adenosyl-L-methionine</keyword>
<evidence type="ECO:0000256" key="1">
    <source>
        <dbReference type="ARBA" id="ARBA00011900"/>
    </source>
</evidence>
<dbReference type="Pfam" id="PF07669">
    <property type="entry name" value="Eco57I"/>
    <property type="match status" value="1"/>
</dbReference>
<dbReference type="RefSeq" id="WP_246003163.1">
    <property type="nucleotide sequence ID" value="NZ_QJKF01000017.1"/>
</dbReference>
<dbReference type="InterPro" id="IPR011639">
    <property type="entry name" value="MethylTrfase_TaqI-like_dom"/>
</dbReference>
<feature type="compositionally biased region" description="Basic and acidic residues" evidence="6">
    <location>
        <begin position="429"/>
        <end position="444"/>
    </location>
</feature>
<dbReference type="AlphaFoldDB" id="A0A318KE39"/>
<dbReference type="InterPro" id="IPR029063">
    <property type="entry name" value="SAM-dependent_MTases_sf"/>
</dbReference>
<protein>
    <recommendedName>
        <fullName evidence="1">site-specific DNA-methyltransferase (adenine-specific)</fullName>
        <ecNumber evidence="1">2.1.1.72</ecNumber>
    </recommendedName>
</protein>
<keyword evidence="3" id="KW-0808">Transferase</keyword>
<dbReference type="EC" id="2.1.1.72" evidence="1"/>
<evidence type="ECO:0000313" key="9">
    <source>
        <dbReference type="Proteomes" id="UP000247569"/>
    </source>
</evidence>
<dbReference type="Proteomes" id="UP000247569">
    <property type="component" value="Unassembled WGS sequence"/>
</dbReference>
<name>A0A318KE39_9NOCA</name>
<keyword evidence="9" id="KW-1185">Reference proteome</keyword>
<evidence type="ECO:0000256" key="4">
    <source>
        <dbReference type="ARBA" id="ARBA00022691"/>
    </source>
</evidence>
<feature type="region of interest" description="Disordered" evidence="6">
    <location>
        <begin position="224"/>
        <end position="298"/>
    </location>
</feature>
<dbReference type="PANTHER" id="PTHR33841:SF1">
    <property type="entry name" value="DNA METHYLTRANSFERASE A"/>
    <property type="match status" value="1"/>
</dbReference>
<dbReference type="SUPFAM" id="SSF53335">
    <property type="entry name" value="S-adenosyl-L-methionine-dependent methyltransferases"/>
    <property type="match status" value="1"/>
</dbReference>
<dbReference type="EMBL" id="QJKF01000017">
    <property type="protein sequence ID" value="PXX57664.1"/>
    <property type="molecule type" value="Genomic_DNA"/>
</dbReference>
<gene>
    <name evidence="8" type="ORF">DFR70_11793</name>
</gene>
<evidence type="ECO:0000256" key="5">
    <source>
        <dbReference type="ARBA" id="ARBA00047942"/>
    </source>
</evidence>
<dbReference type="GO" id="GO:0006304">
    <property type="term" value="P:DNA modification"/>
    <property type="evidence" value="ECO:0007669"/>
    <property type="project" value="InterPro"/>
</dbReference>
<evidence type="ECO:0000313" key="8">
    <source>
        <dbReference type="EMBL" id="PXX57664.1"/>
    </source>
</evidence>
<feature type="region of interest" description="Disordered" evidence="6">
    <location>
        <begin position="416"/>
        <end position="546"/>
    </location>
</feature>
<evidence type="ECO:0000256" key="2">
    <source>
        <dbReference type="ARBA" id="ARBA00022603"/>
    </source>
</evidence>
<dbReference type="PROSITE" id="PS00092">
    <property type="entry name" value="N6_MTASE"/>
    <property type="match status" value="1"/>
</dbReference>
<evidence type="ECO:0000259" key="7">
    <source>
        <dbReference type="Pfam" id="PF07669"/>
    </source>
</evidence>
<evidence type="ECO:0000256" key="6">
    <source>
        <dbReference type="SAM" id="MobiDB-lite"/>
    </source>
</evidence>
<proteinExistence type="predicted"/>
<dbReference type="PANTHER" id="PTHR33841">
    <property type="entry name" value="DNA METHYLTRANSFERASE YEEA-RELATED"/>
    <property type="match status" value="1"/>
</dbReference>
<organism evidence="8 9">
    <name type="scientific">Nocardia tenerifensis</name>
    <dbReference type="NCBI Taxonomy" id="228006"/>
    <lineage>
        <taxon>Bacteria</taxon>
        <taxon>Bacillati</taxon>
        <taxon>Actinomycetota</taxon>
        <taxon>Actinomycetes</taxon>
        <taxon>Mycobacteriales</taxon>
        <taxon>Nocardiaceae</taxon>
        <taxon>Nocardia</taxon>
    </lineage>
</organism>
<feature type="domain" description="Type II methyltransferase M.TaqI-like" evidence="7">
    <location>
        <begin position="59"/>
        <end position="156"/>
    </location>
</feature>